<gene>
    <name evidence="14" type="ORF">PHYPA_012481</name>
</gene>
<dbReference type="PANTHER" id="PTHR23336">
    <property type="entry name" value="ZINC FINGER CW-TYPE COILED-COIL DOMAIN PROTEIN 3"/>
    <property type="match status" value="1"/>
</dbReference>
<feature type="domain" description="Morc S5" evidence="13">
    <location>
        <begin position="411"/>
        <end position="553"/>
    </location>
</feature>
<keyword evidence="8" id="KW-0156">Chromatin regulator</keyword>
<name>A0A2K1K2K1_PHYPA</name>
<dbReference type="Pfam" id="PF17942">
    <property type="entry name" value="Morc6_S5"/>
    <property type="match status" value="1"/>
</dbReference>
<reference evidence="15" key="3">
    <citation type="submission" date="2020-12" db="UniProtKB">
        <authorList>
            <consortium name="EnsemblPlants"/>
        </authorList>
    </citation>
    <scope>IDENTIFICATION</scope>
</reference>
<evidence type="ECO:0000259" key="13">
    <source>
        <dbReference type="Pfam" id="PF17942"/>
    </source>
</evidence>
<dbReference type="GO" id="GO:0004519">
    <property type="term" value="F:endonuclease activity"/>
    <property type="evidence" value="ECO:0007669"/>
    <property type="project" value="UniProtKB-KW"/>
</dbReference>
<dbReference type="GO" id="GO:0005634">
    <property type="term" value="C:nucleus"/>
    <property type="evidence" value="ECO:0000318"/>
    <property type="project" value="GO_Central"/>
</dbReference>
<proteinExistence type="inferred from homology"/>
<evidence type="ECO:0000256" key="9">
    <source>
        <dbReference type="ARBA" id="ARBA00023054"/>
    </source>
</evidence>
<dbReference type="InterPro" id="IPR041006">
    <property type="entry name" value="Morc_S5"/>
</dbReference>
<keyword evidence="7" id="KW-0067">ATP-binding</keyword>
<evidence type="ECO:0000256" key="8">
    <source>
        <dbReference type="ARBA" id="ARBA00022853"/>
    </source>
</evidence>
<evidence type="ECO:0000256" key="2">
    <source>
        <dbReference type="ARBA" id="ARBA00007845"/>
    </source>
</evidence>
<sequence length="849" mass="96037">MGTQPALEGVKQEPAAGNEGMAMSLDHSSTTVSDGGSPQQLNGTKTNSVYVSQLKACILQKRYKAEPTDTASTELEDAESPSGAQWSHDHGTTVLNPVQTPSVTKQPNPAPFFNWPPSNRVPSLEVEATKNVRTPCRQFWKAGDYEGVPTITTHQSGGIDHVRVHPKFLHSNATSHKWALGAIAEILDNSMDEVKNGATFVNVDMIRNPRDGSPMLYIEDNGGGMTPERMRECMSLGFSTKSKSGNTIGQYGNGFKTSTMRLGADVIVFSRSPADAGRRATQSIGVLSFTFLRSTGHDDIVVPMVDYELKDGMICPLIRSTAKDWAHNLRTIQQWSPYCTEHDLFTQFFGMTEKGTKVIIYNLWEDEHGRVELDFESDRHDIQVRSEDLDERKIAMAQRYTYSRHYLTYQHSLRSYASILYYRHPPGFRIILRGQDVPHHNLADDLMYTQELSYKPQGFESSRDVKMVATVVMGFIKDAKEHVDVQGFSVYHKNRLIKPFWRVWNTAGSDGRGIVGVLEANFVEPAHDKQSFERTAVLSRLELRLLQMQKLYWANNCHLVGYVNKKLNRRNSRQVASEAVLTRKGEKHAEFRTSVVQVEGHPYGNLDTLLEGPRSSTPGFPLNMPVNMPRVDVASPPIDMGFHLVYRNRSSSKPGPPGLDLSYEVDRSGSGTPEVSTPYKNFIWQASESESRESPGDGRGREDLVSGFETLQMVRRGAADPATLHGLLTNVNGQGQPFDMEITRELEENKQLRDRVRKLEQAEERSLHIEIDRNRKLEAQLLDMEQQEAVDRRCLEQYTRERDNLRAALAEERRLHEHDDEDMRKNLKVSLLRARELEAENNRLRLLHS</sequence>
<evidence type="ECO:0000256" key="7">
    <source>
        <dbReference type="ARBA" id="ARBA00022840"/>
    </source>
</evidence>
<dbReference type="SUPFAM" id="SSF55874">
    <property type="entry name" value="ATPase domain of HSP90 chaperone/DNA topoisomerase II/histidine kinase"/>
    <property type="match status" value="1"/>
</dbReference>
<feature type="compositionally biased region" description="Polar residues" evidence="12">
    <location>
        <begin position="26"/>
        <end position="45"/>
    </location>
</feature>
<evidence type="ECO:0000256" key="1">
    <source>
        <dbReference type="ARBA" id="ARBA00004123"/>
    </source>
</evidence>
<evidence type="ECO:0000256" key="4">
    <source>
        <dbReference type="ARBA" id="ARBA00022741"/>
    </source>
</evidence>
<evidence type="ECO:0000256" key="12">
    <source>
        <dbReference type="SAM" id="MobiDB-lite"/>
    </source>
</evidence>
<comment type="subcellular location">
    <subcellularLocation>
        <location evidence="1">Nucleus</location>
    </subcellularLocation>
</comment>
<dbReference type="InterPro" id="IPR045261">
    <property type="entry name" value="MORC_ATPase"/>
</dbReference>
<dbReference type="GO" id="GO:0031349">
    <property type="term" value="P:positive regulation of defense response"/>
    <property type="evidence" value="ECO:0007669"/>
    <property type="project" value="UniProtKB-ARBA"/>
</dbReference>
<reference evidence="14 16" key="2">
    <citation type="journal article" date="2018" name="Plant J.">
        <title>The Physcomitrella patens chromosome-scale assembly reveals moss genome structure and evolution.</title>
        <authorList>
            <person name="Lang D."/>
            <person name="Ullrich K.K."/>
            <person name="Murat F."/>
            <person name="Fuchs J."/>
            <person name="Jenkins J."/>
            <person name="Haas F.B."/>
            <person name="Piednoel M."/>
            <person name="Gundlach H."/>
            <person name="Van Bel M."/>
            <person name="Meyberg R."/>
            <person name="Vives C."/>
            <person name="Morata J."/>
            <person name="Symeonidi A."/>
            <person name="Hiss M."/>
            <person name="Muchero W."/>
            <person name="Kamisugi Y."/>
            <person name="Saleh O."/>
            <person name="Blanc G."/>
            <person name="Decker E.L."/>
            <person name="van Gessel N."/>
            <person name="Grimwood J."/>
            <person name="Hayes R.D."/>
            <person name="Graham S.W."/>
            <person name="Gunter L.E."/>
            <person name="McDaniel S.F."/>
            <person name="Hoernstein S.N.W."/>
            <person name="Larsson A."/>
            <person name="Li F.W."/>
            <person name="Perroud P.F."/>
            <person name="Phillips J."/>
            <person name="Ranjan P."/>
            <person name="Rokshar D.S."/>
            <person name="Rothfels C.J."/>
            <person name="Schneider L."/>
            <person name="Shu S."/>
            <person name="Stevenson D.W."/>
            <person name="Thummler F."/>
            <person name="Tillich M."/>
            <person name="Villarreal Aguilar J.C."/>
            <person name="Widiez T."/>
            <person name="Wong G.K."/>
            <person name="Wymore A."/>
            <person name="Zhang Y."/>
            <person name="Zimmer A.D."/>
            <person name="Quatrano R.S."/>
            <person name="Mayer K.F.X."/>
            <person name="Goodstein D."/>
            <person name="Casacuberta J.M."/>
            <person name="Vandepoele K."/>
            <person name="Reski R."/>
            <person name="Cuming A.C."/>
            <person name="Tuskan G.A."/>
            <person name="Maumus F."/>
            <person name="Salse J."/>
            <person name="Schmutz J."/>
            <person name="Rensing S.A."/>
        </authorList>
    </citation>
    <scope>NUCLEOTIDE SEQUENCE [LARGE SCALE GENOMIC DNA]</scope>
    <source>
        <strain evidence="15 16">cv. Gransden 2004</strain>
    </source>
</reference>
<dbReference type="GO" id="GO:0016887">
    <property type="term" value="F:ATP hydrolysis activity"/>
    <property type="evidence" value="ECO:0007669"/>
    <property type="project" value="InterPro"/>
</dbReference>
<feature type="region of interest" description="Disordered" evidence="12">
    <location>
        <begin position="68"/>
        <end position="92"/>
    </location>
</feature>
<dbReference type="Pfam" id="PF13589">
    <property type="entry name" value="HATPase_c_3"/>
    <property type="match status" value="1"/>
</dbReference>
<evidence type="ECO:0000256" key="6">
    <source>
        <dbReference type="ARBA" id="ARBA00022801"/>
    </source>
</evidence>
<feature type="region of interest" description="Disordered" evidence="12">
    <location>
        <begin position="1"/>
        <end position="45"/>
    </location>
</feature>
<dbReference type="PaxDb" id="3218-PP1S24_148V6.1"/>
<dbReference type="AlphaFoldDB" id="A0A2K1K2K1"/>
<dbReference type="EMBL" id="ABEU02000009">
    <property type="protein sequence ID" value="PNR48008.1"/>
    <property type="molecule type" value="Genomic_DNA"/>
</dbReference>
<dbReference type="FunCoup" id="A0A2K1K2K1">
    <property type="interactions" value="1721"/>
</dbReference>
<accession>A0A2K1K2K1</accession>
<dbReference type="Gramene" id="Pp3c9_8990V3.1">
    <property type="protein sequence ID" value="Pp3c9_8990V3.1"/>
    <property type="gene ID" value="Pp3c9_8990"/>
</dbReference>
<dbReference type="FunFam" id="3.30.565.10:FF:000075">
    <property type="entry name" value="MORC family CW-type zinc finger protein 4"/>
    <property type="match status" value="1"/>
</dbReference>
<dbReference type="Gramene" id="Pp3c9_8990V3.2">
    <property type="protein sequence ID" value="Pp3c9_8990V3.2"/>
    <property type="gene ID" value="Pp3c9_8990"/>
</dbReference>
<keyword evidence="3" id="KW-0540">Nuclease</keyword>
<evidence type="ECO:0000256" key="10">
    <source>
        <dbReference type="ARBA" id="ARBA00023242"/>
    </source>
</evidence>
<evidence type="ECO:0000256" key="5">
    <source>
        <dbReference type="ARBA" id="ARBA00022759"/>
    </source>
</evidence>
<keyword evidence="9 11" id="KW-0175">Coiled coil</keyword>
<dbReference type="EnsemblPlants" id="Pp3c9_8990V3.2">
    <property type="protein sequence ID" value="Pp3c9_8990V3.2"/>
    <property type="gene ID" value="Pp3c9_8990"/>
</dbReference>
<reference evidence="14 16" key="1">
    <citation type="journal article" date="2008" name="Science">
        <title>The Physcomitrella genome reveals evolutionary insights into the conquest of land by plants.</title>
        <authorList>
            <person name="Rensing S."/>
            <person name="Lang D."/>
            <person name="Zimmer A."/>
            <person name="Terry A."/>
            <person name="Salamov A."/>
            <person name="Shapiro H."/>
            <person name="Nishiyama T."/>
            <person name="Perroud P.-F."/>
            <person name="Lindquist E."/>
            <person name="Kamisugi Y."/>
            <person name="Tanahashi T."/>
            <person name="Sakakibara K."/>
            <person name="Fujita T."/>
            <person name="Oishi K."/>
            <person name="Shin-I T."/>
            <person name="Kuroki Y."/>
            <person name="Toyoda A."/>
            <person name="Suzuki Y."/>
            <person name="Hashimoto A."/>
            <person name="Yamaguchi K."/>
            <person name="Sugano A."/>
            <person name="Kohara Y."/>
            <person name="Fujiyama A."/>
            <person name="Anterola A."/>
            <person name="Aoki S."/>
            <person name="Ashton N."/>
            <person name="Barbazuk W.B."/>
            <person name="Barker E."/>
            <person name="Bennetzen J."/>
            <person name="Bezanilla M."/>
            <person name="Blankenship R."/>
            <person name="Cho S.H."/>
            <person name="Dutcher S."/>
            <person name="Estelle M."/>
            <person name="Fawcett J.A."/>
            <person name="Gundlach H."/>
            <person name="Hanada K."/>
            <person name="Heyl A."/>
            <person name="Hicks K.A."/>
            <person name="Hugh J."/>
            <person name="Lohr M."/>
            <person name="Mayer K."/>
            <person name="Melkozernov A."/>
            <person name="Murata T."/>
            <person name="Nelson D."/>
            <person name="Pils B."/>
            <person name="Prigge M."/>
            <person name="Reiss B."/>
            <person name="Renner T."/>
            <person name="Rombauts S."/>
            <person name="Rushton P."/>
            <person name="Sanderfoot A."/>
            <person name="Schween G."/>
            <person name="Shiu S.-H."/>
            <person name="Stueber K."/>
            <person name="Theodoulou F.L."/>
            <person name="Tu H."/>
            <person name="Van de Peer Y."/>
            <person name="Verrier P.J."/>
            <person name="Waters E."/>
            <person name="Wood A."/>
            <person name="Yang L."/>
            <person name="Cove D."/>
            <person name="Cuming A."/>
            <person name="Hasebe M."/>
            <person name="Lucas S."/>
            <person name="Mishler D.B."/>
            <person name="Reski R."/>
            <person name="Grigoriev I."/>
            <person name="Quatrano R.S."/>
            <person name="Boore J.L."/>
        </authorList>
    </citation>
    <scope>NUCLEOTIDE SEQUENCE [LARGE SCALE GENOMIC DNA]</scope>
    <source>
        <strain evidence="15 16">cv. Gransden 2004</strain>
    </source>
</reference>
<dbReference type="InterPro" id="IPR036890">
    <property type="entry name" value="HATPase_C_sf"/>
</dbReference>
<organism evidence="14">
    <name type="scientific">Physcomitrium patens</name>
    <name type="common">Spreading-leaved earth moss</name>
    <name type="synonym">Physcomitrella patens</name>
    <dbReference type="NCBI Taxonomy" id="3218"/>
    <lineage>
        <taxon>Eukaryota</taxon>
        <taxon>Viridiplantae</taxon>
        <taxon>Streptophyta</taxon>
        <taxon>Embryophyta</taxon>
        <taxon>Bryophyta</taxon>
        <taxon>Bryophytina</taxon>
        <taxon>Bryopsida</taxon>
        <taxon>Funariidae</taxon>
        <taxon>Funariales</taxon>
        <taxon>Funariaceae</taxon>
        <taxon>Physcomitrium</taxon>
    </lineage>
</organism>
<comment type="similarity">
    <text evidence="2">Belongs to the MORC ATPase protein family.</text>
</comment>
<evidence type="ECO:0000256" key="3">
    <source>
        <dbReference type="ARBA" id="ARBA00022722"/>
    </source>
</evidence>
<protein>
    <recommendedName>
        <fullName evidence="13">Morc S5 domain-containing protein</fullName>
    </recommendedName>
</protein>
<evidence type="ECO:0000313" key="14">
    <source>
        <dbReference type="EMBL" id="PNR48008.1"/>
    </source>
</evidence>
<dbReference type="Gene3D" id="3.30.565.10">
    <property type="entry name" value="Histidine kinase-like ATPase, C-terminal domain"/>
    <property type="match status" value="1"/>
</dbReference>
<feature type="coiled-coil region" evidence="11">
    <location>
        <begin position="742"/>
        <end position="815"/>
    </location>
</feature>
<dbReference type="Proteomes" id="UP000006727">
    <property type="component" value="Chromosome 9"/>
</dbReference>
<dbReference type="EnsemblPlants" id="Pp3c9_8990V3.1">
    <property type="protein sequence ID" value="Pp3c9_8990V3.1"/>
    <property type="gene ID" value="Pp3c9_8990"/>
</dbReference>
<keyword evidence="16" id="KW-1185">Reference proteome</keyword>
<dbReference type="GO" id="GO:0006325">
    <property type="term" value="P:chromatin organization"/>
    <property type="evidence" value="ECO:0007669"/>
    <property type="project" value="UniProtKB-KW"/>
</dbReference>
<dbReference type="GO" id="GO:0005524">
    <property type="term" value="F:ATP binding"/>
    <property type="evidence" value="ECO:0007669"/>
    <property type="project" value="UniProtKB-KW"/>
</dbReference>
<evidence type="ECO:0000256" key="11">
    <source>
        <dbReference type="SAM" id="Coils"/>
    </source>
</evidence>
<dbReference type="InParanoid" id="A0A2K1K2K1"/>
<keyword evidence="5" id="KW-0255">Endonuclease</keyword>
<keyword evidence="6" id="KW-0378">Hydrolase</keyword>
<dbReference type="PANTHER" id="PTHR23336:SF80">
    <property type="entry name" value="PROTEIN MICRORCHIDIA 7-LIKE"/>
    <property type="match status" value="1"/>
</dbReference>
<evidence type="ECO:0000313" key="15">
    <source>
        <dbReference type="EnsemblPlants" id="Pp3c9_8990V3.1"/>
    </source>
</evidence>
<keyword evidence="10" id="KW-0539">Nucleus</keyword>
<evidence type="ECO:0000313" key="16">
    <source>
        <dbReference type="Proteomes" id="UP000006727"/>
    </source>
</evidence>
<keyword evidence="4" id="KW-0547">Nucleotide-binding</keyword>